<dbReference type="AlphaFoldDB" id="A0A8D8SD54"/>
<reference evidence="1" key="1">
    <citation type="submission" date="2021-05" db="EMBL/GenBank/DDBJ databases">
        <authorList>
            <person name="Alioto T."/>
            <person name="Alioto T."/>
            <person name="Gomez Garrido J."/>
        </authorList>
    </citation>
    <scope>NUCLEOTIDE SEQUENCE</scope>
</reference>
<evidence type="ECO:0000313" key="1">
    <source>
        <dbReference type="EMBL" id="CAG6665099.1"/>
    </source>
</evidence>
<proteinExistence type="predicted"/>
<protein>
    <submittedName>
        <fullName evidence="1">Uncharacterized protein</fullName>
    </submittedName>
</protein>
<dbReference type="EMBL" id="HBUF01209479">
    <property type="protein sequence ID" value="CAG6665099.1"/>
    <property type="molecule type" value="Transcribed_RNA"/>
</dbReference>
<sequence length="135" mass="15728">MIHPLWPCRQIMTTFRYRMRRIDNGATLHNHEKSTCDLFFYSREAMATHLNSLDSNQIPLVIPEISAIHLDKRATHVLLVSYPTHFNRDNRTILRFLRNPIVILPLLTMVTHQFQDLMPLPQGATVRNSLNLDLG</sequence>
<name>A0A8D8SD54_9HEMI</name>
<organism evidence="1">
    <name type="scientific">Cacopsylla melanoneura</name>
    <dbReference type="NCBI Taxonomy" id="428564"/>
    <lineage>
        <taxon>Eukaryota</taxon>
        <taxon>Metazoa</taxon>
        <taxon>Ecdysozoa</taxon>
        <taxon>Arthropoda</taxon>
        <taxon>Hexapoda</taxon>
        <taxon>Insecta</taxon>
        <taxon>Pterygota</taxon>
        <taxon>Neoptera</taxon>
        <taxon>Paraneoptera</taxon>
        <taxon>Hemiptera</taxon>
        <taxon>Sternorrhyncha</taxon>
        <taxon>Psylloidea</taxon>
        <taxon>Psyllidae</taxon>
        <taxon>Psyllinae</taxon>
        <taxon>Cacopsylla</taxon>
    </lineage>
</organism>
<accession>A0A8D8SD54</accession>